<feature type="region of interest" description="Disordered" evidence="6">
    <location>
        <begin position="541"/>
        <end position="576"/>
    </location>
</feature>
<reference evidence="9 10" key="1">
    <citation type="journal article" date="2014" name="Genome Announc.">
        <title>Draft genome sequence of Sclerotinia borealis, a psychrophilic plant pathogenic fungus.</title>
        <authorList>
            <person name="Mardanov A.V."/>
            <person name="Beletsky A.V."/>
            <person name="Kadnikov V.V."/>
            <person name="Ignatov A.N."/>
            <person name="Ravin N.V."/>
        </authorList>
    </citation>
    <scope>NUCLEOTIDE SEQUENCE [LARGE SCALE GENOMIC DNA]</scope>
    <source>
        <strain evidence="10">F-4157</strain>
    </source>
</reference>
<feature type="transmembrane region" description="Helical" evidence="7">
    <location>
        <begin position="375"/>
        <end position="399"/>
    </location>
</feature>
<keyword evidence="2 7" id="KW-0812">Transmembrane</keyword>
<feature type="compositionally biased region" description="Basic and acidic residues" evidence="6">
    <location>
        <begin position="667"/>
        <end position="687"/>
    </location>
</feature>
<comment type="caution">
    <text evidence="9">The sequence shown here is derived from an EMBL/GenBank/DDBJ whole genome shotgun (WGS) entry which is preliminary data.</text>
</comment>
<evidence type="ECO:0000256" key="1">
    <source>
        <dbReference type="ARBA" id="ARBA00004141"/>
    </source>
</evidence>
<dbReference type="STRING" id="1432307.W9CPH7"/>
<evidence type="ECO:0000313" key="10">
    <source>
        <dbReference type="Proteomes" id="UP000019487"/>
    </source>
</evidence>
<evidence type="ECO:0000259" key="8">
    <source>
        <dbReference type="Pfam" id="PF20684"/>
    </source>
</evidence>
<feature type="transmembrane region" description="Helical" evidence="7">
    <location>
        <begin position="431"/>
        <end position="452"/>
    </location>
</feature>
<name>W9CPH7_SCLBF</name>
<feature type="transmembrane region" description="Helical" evidence="7">
    <location>
        <begin position="343"/>
        <end position="363"/>
    </location>
</feature>
<dbReference type="GO" id="GO:0016020">
    <property type="term" value="C:membrane"/>
    <property type="evidence" value="ECO:0007669"/>
    <property type="project" value="UniProtKB-SubCell"/>
</dbReference>
<feature type="transmembrane region" description="Helical" evidence="7">
    <location>
        <begin position="263"/>
        <end position="287"/>
    </location>
</feature>
<comment type="similarity">
    <text evidence="5">Belongs to the SAT4 family.</text>
</comment>
<evidence type="ECO:0000256" key="5">
    <source>
        <dbReference type="ARBA" id="ARBA00038359"/>
    </source>
</evidence>
<dbReference type="AlphaFoldDB" id="W9CPH7"/>
<dbReference type="PANTHER" id="PTHR33048:SF129">
    <property type="entry name" value="INTEGRAL MEMBRANE PROTEIN-RELATED"/>
    <property type="match status" value="1"/>
</dbReference>
<evidence type="ECO:0000256" key="4">
    <source>
        <dbReference type="ARBA" id="ARBA00023136"/>
    </source>
</evidence>
<evidence type="ECO:0000256" key="3">
    <source>
        <dbReference type="ARBA" id="ARBA00022989"/>
    </source>
</evidence>
<organism evidence="9 10">
    <name type="scientific">Sclerotinia borealis (strain F-4128)</name>
    <dbReference type="NCBI Taxonomy" id="1432307"/>
    <lineage>
        <taxon>Eukaryota</taxon>
        <taxon>Fungi</taxon>
        <taxon>Dikarya</taxon>
        <taxon>Ascomycota</taxon>
        <taxon>Pezizomycotina</taxon>
        <taxon>Leotiomycetes</taxon>
        <taxon>Helotiales</taxon>
        <taxon>Sclerotiniaceae</taxon>
        <taxon>Sclerotinia</taxon>
    </lineage>
</organism>
<keyword evidence="3 7" id="KW-1133">Transmembrane helix</keyword>
<dbReference type="EMBL" id="AYSA01000070">
    <property type="protein sequence ID" value="ESZ97761.1"/>
    <property type="molecule type" value="Genomic_DNA"/>
</dbReference>
<evidence type="ECO:0000256" key="7">
    <source>
        <dbReference type="SAM" id="Phobius"/>
    </source>
</evidence>
<keyword evidence="4 7" id="KW-0472">Membrane</keyword>
<feature type="transmembrane region" description="Helical" evidence="7">
    <location>
        <begin position="299"/>
        <end position="323"/>
    </location>
</feature>
<accession>W9CPH7</accession>
<dbReference type="Proteomes" id="UP000019487">
    <property type="component" value="Unassembled WGS sequence"/>
</dbReference>
<keyword evidence="10" id="KW-1185">Reference proteome</keyword>
<gene>
    <name evidence="9" type="ORF">SBOR_1843</name>
</gene>
<dbReference type="Pfam" id="PF20684">
    <property type="entry name" value="Fung_rhodopsin"/>
    <property type="match status" value="1"/>
</dbReference>
<dbReference type="InterPro" id="IPR049326">
    <property type="entry name" value="Rhodopsin_dom_fungi"/>
</dbReference>
<dbReference type="PANTHER" id="PTHR33048">
    <property type="entry name" value="PTH11-LIKE INTEGRAL MEMBRANE PROTEIN (AFU_ORTHOLOGUE AFUA_5G11245)"/>
    <property type="match status" value="1"/>
</dbReference>
<evidence type="ECO:0000256" key="6">
    <source>
        <dbReference type="SAM" id="MobiDB-lite"/>
    </source>
</evidence>
<dbReference type="HOGENOM" id="CLU_392850_0_0_1"/>
<proteinExistence type="inferred from homology"/>
<sequence length="702" mass="78019">MRSLKGAQGAACVLMGSDGETRRSNVLRCDEDAIWVDMRYTRYSALLKGLEEDLSAVLLVIEVISTLFQPGIPQINWKLLNFWRLVGTEMRERETGRDRLALSTRQIVRAFLHRKVLHVRIGEPFNADLEPNFPRDIPPPFPQSSGLRVFYIAVGVSLFSGQLENWTHLSHARIELRVPIYLAMSSILSSSSTIASATSTYTNSIPTGTISALIGQPPNTTNDYYIVAYLLTAFGQKTSPLKGIVIPPLAPTNYVYESRANSILVGMSVCIFFMFTFTLIRLLIRLLNRGLKLGLDDLFIVPGVILAITWPVLQILAVVYGGAGKHIWDVTYEEYGYFKRYTNLSKIFFFVAVGVVKVSICLFNRRLTSMTSRNWLMFNNVFLFLLVVYIMVSLFWNIFSCSPAWGGWDAVRLGRENVVAVCFPVGTSGSILSTIHVVMDFGLLAVPFVVLWKVKMGWGTRGRLYVVFAVGGVSMIGSILRQIAQTKLSSDVLWSFKSLEDWTLVDLTLGVIAASLPVLSAIIPAKWKSIHTSSYKNPSHLGSYPLSKPGHFRRSKMPRMSGKERGKGTKIKGTIGTFGESEENIVRTDVIELSFQSKIDLERGEGEREEEGEREGERSANGNGGRSESRSGSASASTMDTEGSSDGKESNGKGKITRSFSRNKNRSRGDSAERGVRLDKGTEEWHGGKGQYGHRVEIGRHE</sequence>
<comment type="subcellular location">
    <subcellularLocation>
        <location evidence="1">Membrane</location>
        <topology evidence="1">Multi-pass membrane protein</topology>
    </subcellularLocation>
</comment>
<feature type="domain" description="Rhodopsin" evidence="8">
    <location>
        <begin position="280"/>
        <end position="523"/>
    </location>
</feature>
<evidence type="ECO:0000256" key="2">
    <source>
        <dbReference type="ARBA" id="ARBA00022692"/>
    </source>
</evidence>
<dbReference type="OrthoDB" id="5429740at2759"/>
<feature type="transmembrane region" description="Helical" evidence="7">
    <location>
        <begin position="504"/>
        <end position="523"/>
    </location>
</feature>
<dbReference type="InterPro" id="IPR052337">
    <property type="entry name" value="SAT4-like"/>
</dbReference>
<evidence type="ECO:0000313" key="9">
    <source>
        <dbReference type="EMBL" id="ESZ97761.1"/>
    </source>
</evidence>
<protein>
    <recommendedName>
        <fullName evidence="8">Rhodopsin domain-containing protein</fullName>
    </recommendedName>
</protein>
<feature type="transmembrane region" description="Helical" evidence="7">
    <location>
        <begin position="464"/>
        <end position="484"/>
    </location>
</feature>
<feature type="region of interest" description="Disordered" evidence="6">
    <location>
        <begin position="601"/>
        <end position="702"/>
    </location>
</feature>